<dbReference type="PANTHER" id="PTHR36182:SF1">
    <property type="entry name" value="PROTEIN, PUTATIVE (AFU_ORTHOLOGUE AFUA_6G10930)-RELATED"/>
    <property type="match status" value="1"/>
</dbReference>
<feature type="compositionally biased region" description="Low complexity" evidence="1">
    <location>
        <begin position="245"/>
        <end position="362"/>
    </location>
</feature>
<dbReference type="EMBL" id="ML014498">
    <property type="protein sequence ID" value="RKO98309.1"/>
    <property type="molecule type" value="Genomic_DNA"/>
</dbReference>
<feature type="signal peptide" evidence="2">
    <location>
        <begin position="1"/>
        <end position="20"/>
    </location>
</feature>
<evidence type="ECO:0000313" key="4">
    <source>
        <dbReference type="EMBL" id="RKO98309.1"/>
    </source>
</evidence>
<evidence type="ECO:0000256" key="2">
    <source>
        <dbReference type="SAM" id="SignalP"/>
    </source>
</evidence>
<protein>
    <submittedName>
        <fullName evidence="4">Uncharacterized protein</fullName>
    </submittedName>
</protein>
<organism evidence="4 6">
    <name type="scientific">Caulochytrium protostelioides</name>
    <dbReference type="NCBI Taxonomy" id="1555241"/>
    <lineage>
        <taxon>Eukaryota</taxon>
        <taxon>Fungi</taxon>
        <taxon>Fungi incertae sedis</taxon>
        <taxon>Chytridiomycota</taxon>
        <taxon>Chytridiomycota incertae sedis</taxon>
        <taxon>Chytridiomycetes</taxon>
        <taxon>Caulochytriales</taxon>
        <taxon>Caulochytriaceae</taxon>
        <taxon>Caulochytrium</taxon>
    </lineage>
</organism>
<dbReference type="STRING" id="1555241.A0A4P9WXU8"/>
<proteinExistence type="predicted"/>
<evidence type="ECO:0000256" key="1">
    <source>
        <dbReference type="SAM" id="MobiDB-lite"/>
    </source>
</evidence>
<dbReference type="OrthoDB" id="2342176at2759"/>
<dbReference type="Proteomes" id="UP000274922">
    <property type="component" value="Unassembled WGS sequence"/>
</dbReference>
<accession>A0A4P9WXU8</accession>
<sequence length="437" mass="43704">MTLYKALLVLLATQVLQVLGHGRMAEPAPRELTYQDNSNRYYPIYSDNPETQRKQSSNPPDPLICGGIRKGDPEMIPVTTPTYVAGQSYKFQYDLSAVHKGDMSFGIAKDDSSEAAFKNITSFPTIVGQTAKGLSPVDVQIPADFPAGPAVIRWYWWSPNTAKPENYVNCADVIITNGSGESTGSSAVTASVEATASSSPVSSSAAASSTSSPVTDGSGSGSGSDSNTGDSEDYEQKEDGKDGAADASTASAGPAASVYSANSYPSTASAPPAAQTSGAGAADSSVSSTSCSSTASAPPAAQTSAAGAGATASSVSSTSCSSTTSTPPVAGASPSSDTPASSAASSSAPYSSAPAAPPAAQTGAVPPVVGAAGGSASGADVVENASCPTVGEARCTKDMVRAVCSPATSTAFKWTLSPCAQGTLCQDGACVTRRRRW</sequence>
<keyword evidence="2" id="KW-0732">Signal</keyword>
<reference evidence="4" key="2">
    <citation type="submission" date="2018-04" db="EMBL/GenBank/DDBJ databases">
        <title>Leveraging single-cell genomics to expand the Fungal Tree of Life.</title>
        <authorList>
            <consortium name="DOE Joint Genome Institute"/>
            <person name="Ahrendt S.R."/>
            <person name="Quandt C.A."/>
            <person name="Ciobanu D."/>
            <person name="Clum A."/>
            <person name="Salamov A."/>
            <person name="Andreopoulos B."/>
            <person name="Cheng J.-F."/>
            <person name="Woyke T."/>
            <person name="Pelin A."/>
            <person name="Henrissat B."/>
            <person name="Benny G.L."/>
            <person name="Smith M.E."/>
            <person name="James T.Y."/>
            <person name="Grigoriev I.V."/>
        </authorList>
    </citation>
    <scope>NUCLEOTIDE SEQUENCE</scope>
    <source>
        <strain evidence="4">ATCC 52028</strain>
    </source>
</reference>
<feature type="compositionally biased region" description="Low complexity" evidence="1">
    <location>
        <begin position="197"/>
        <end position="229"/>
    </location>
</feature>
<evidence type="ECO:0000313" key="3">
    <source>
        <dbReference type="EMBL" id="RKO96456.1"/>
    </source>
</evidence>
<feature type="chain" id="PRO_5033442377" evidence="2">
    <location>
        <begin position="21"/>
        <end position="437"/>
    </location>
</feature>
<dbReference type="EMBL" id="ML009933">
    <property type="protein sequence ID" value="RKO96456.1"/>
    <property type="molecule type" value="Genomic_DNA"/>
</dbReference>
<gene>
    <name evidence="3" type="ORF">CAUPRSCDRAFT_11853</name>
    <name evidence="4" type="ORF">CXG81DRAFT_21444</name>
</gene>
<reference evidence="5 6" key="1">
    <citation type="journal article" date="2018" name="Nat. Microbiol.">
        <title>Leveraging single-cell genomics to expand the fungal tree of life.</title>
        <authorList>
            <person name="Ahrendt S.R."/>
            <person name="Quandt C.A."/>
            <person name="Ciobanu D."/>
            <person name="Clum A."/>
            <person name="Salamov A."/>
            <person name="Andreopoulos B."/>
            <person name="Cheng J.F."/>
            <person name="Woyke T."/>
            <person name="Pelin A."/>
            <person name="Henrissat B."/>
            <person name="Reynolds N.K."/>
            <person name="Benny G.L."/>
            <person name="Smith M.E."/>
            <person name="James T.Y."/>
            <person name="Grigoriev I.V."/>
        </authorList>
    </citation>
    <scope>NUCLEOTIDE SEQUENCE [LARGE SCALE GENOMIC DNA]</scope>
    <source>
        <strain evidence="5 6">ATCC 52028</strain>
    </source>
</reference>
<dbReference type="Gene3D" id="2.70.50.70">
    <property type="match status" value="1"/>
</dbReference>
<reference evidence="3" key="3">
    <citation type="submission" date="2018-08" db="EMBL/GenBank/DDBJ databases">
        <title>Leveraging single-cell genomics to expand the Fungal Tree of Life.</title>
        <authorList>
            <consortium name="DOE Joint Genome Institute"/>
            <person name="Ahrendt S.R."/>
            <person name="Quandt C.A."/>
            <person name="Ciobanu D."/>
            <person name="Clum A."/>
            <person name="Salamov A."/>
            <person name="Andreopoulos B."/>
            <person name="Cheng J.-F."/>
            <person name="Woyke T."/>
            <person name="Pelin A."/>
            <person name="Henrissat B."/>
            <person name="Reynolds N."/>
            <person name="Benny G.L."/>
            <person name="Smith M.E."/>
            <person name="James T.Y."/>
            <person name="Grigoriev I.V."/>
        </authorList>
    </citation>
    <scope>NUCLEOTIDE SEQUENCE</scope>
    <source>
        <strain evidence="3">ATCC 52028</strain>
    </source>
</reference>
<dbReference type="Proteomes" id="UP000268535">
    <property type="component" value="Unassembled WGS sequence"/>
</dbReference>
<dbReference type="AlphaFoldDB" id="A0A4P9WXU8"/>
<name>A0A4P9WXU8_9FUNG</name>
<evidence type="ECO:0000313" key="5">
    <source>
        <dbReference type="Proteomes" id="UP000268535"/>
    </source>
</evidence>
<feature type="region of interest" description="Disordered" evidence="1">
    <location>
        <begin position="197"/>
        <end position="362"/>
    </location>
</feature>
<dbReference type="PANTHER" id="PTHR36182">
    <property type="entry name" value="PROTEIN, PUTATIVE (AFU_ORTHOLOGUE AFUA_6G10930)-RELATED"/>
    <property type="match status" value="1"/>
</dbReference>
<evidence type="ECO:0000313" key="6">
    <source>
        <dbReference type="Proteomes" id="UP000274922"/>
    </source>
</evidence>
<keyword evidence="6" id="KW-1185">Reference proteome</keyword>